<proteinExistence type="predicted"/>
<evidence type="ECO:0000256" key="7">
    <source>
        <dbReference type="SAM" id="MobiDB-lite"/>
    </source>
</evidence>
<sequence>MADQGLPVANNKKKKGSSAAAARGFMCGCGGAKSVSVVSRLSTAGNISPATTTPLTTTSSATATSSKTTRVTSPAPTTVHDAEGTPSVDTLLMQLRELERGVRALGVREDRGIRATLPPPPPPPPPRHRRSASDWGASSAGRRRRGRLEEESVAVVRESDDPLGDFRRSMVQMIVENEITATPELRELLHRFLSLNSSRHHHLILRAFADVCEELFAGAGQHNHHHHHHRPRRRPSKPPPYSATTTS</sequence>
<evidence type="ECO:0000256" key="3">
    <source>
        <dbReference type="ARBA" id="ARBA00023015"/>
    </source>
</evidence>
<dbReference type="InterPro" id="IPR006458">
    <property type="entry name" value="Ovate_C"/>
</dbReference>
<dbReference type="Proteomes" id="UP000026962">
    <property type="component" value="Chromosome 3"/>
</dbReference>
<dbReference type="HOGENOM" id="CLU_061898_0_1_1"/>
<evidence type="ECO:0000259" key="8">
    <source>
        <dbReference type="PROSITE" id="PS51754"/>
    </source>
</evidence>
<evidence type="ECO:0000313" key="10">
    <source>
        <dbReference type="Proteomes" id="UP000026962"/>
    </source>
</evidence>
<dbReference type="EnsemblPlants" id="OPUNC03G01870.1">
    <property type="protein sequence ID" value="OPUNC03G01870.1"/>
    <property type="gene ID" value="OPUNC03G01870"/>
</dbReference>
<dbReference type="AlphaFoldDB" id="A0A0E0K874"/>
<evidence type="ECO:0000256" key="4">
    <source>
        <dbReference type="ARBA" id="ARBA00023163"/>
    </source>
</evidence>
<protein>
    <recommendedName>
        <fullName evidence="6">Transcription repressor</fullName>
    </recommendedName>
    <alternativeName>
        <fullName evidence="6">Ovate family protein</fullName>
    </alternativeName>
</protein>
<dbReference type="OMA" id="KATTWRG"/>
<evidence type="ECO:0000256" key="5">
    <source>
        <dbReference type="ARBA" id="ARBA00023242"/>
    </source>
</evidence>
<dbReference type="NCBIfam" id="TIGR01568">
    <property type="entry name" value="A_thal_3678"/>
    <property type="match status" value="1"/>
</dbReference>
<organism evidence="9">
    <name type="scientific">Oryza punctata</name>
    <name type="common">Red rice</name>
    <dbReference type="NCBI Taxonomy" id="4537"/>
    <lineage>
        <taxon>Eukaryota</taxon>
        <taxon>Viridiplantae</taxon>
        <taxon>Streptophyta</taxon>
        <taxon>Embryophyta</taxon>
        <taxon>Tracheophyta</taxon>
        <taxon>Spermatophyta</taxon>
        <taxon>Magnoliopsida</taxon>
        <taxon>Liliopsida</taxon>
        <taxon>Poales</taxon>
        <taxon>Poaceae</taxon>
        <taxon>BOP clade</taxon>
        <taxon>Oryzoideae</taxon>
        <taxon>Oryzeae</taxon>
        <taxon>Oryzinae</taxon>
        <taxon>Oryza</taxon>
    </lineage>
</organism>
<dbReference type="PANTHER" id="PTHR33057">
    <property type="entry name" value="TRANSCRIPTION REPRESSOR OFP7-RELATED"/>
    <property type="match status" value="1"/>
</dbReference>
<reference evidence="9" key="1">
    <citation type="submission" date="2015-04" db="UniProtKB">
        <authorList>
            <consortium name="EnsemblPlants"/>
        </authorList>
    </citation>
    <scope>IDENTIFICATION</scope>
</reference>
<dbReference type="GO" id="GO:0005634">
    <property type="term" value="C:nucleus"/>
    <property type="evidence" value="ECO:0007669"/>
    <property type="project" value="UniProtKB-SubCell"/>
</dbReference>
<feature type="region of interest" description="Disordered" evidence="7">
    <location>
        <begin position="44"/>
        <end position="84"/>
    </location>
</feature>
<keyword evidence="2 6" id="KW-0678">Repressor</keyword>
<feature type="domain" description="OVATE" evidence="8">
    <location>
        <begin position="155"/>
        <end position="214"/>
    </location>
</feature>
<dbReference type="InterPro" id="IPR038933">
    <property type="entry name" value="Ovate"/>
</dbReference>
<feature type="region of interest" description="Disordered" evidence="7">
    <location>
        <begin position="222"/>
        <end position="247"/>
    </location>
</feature>
<dbReference type="PROSITE" id="PS51754">
    <property type="entry name" value="OVATE"/>
    <property type="match status" value="1"/>
</dbReference>
<comment type="function">
    <text evidence="6">Transcriptional repressor that regulates multiple aspects of plant growth and development.</text>
</comment>
<feature type="compositionally biased region" description="Low complexity" evidence="7">
    <location>
        <begin position="48"/>
        <end position="73"/>
    </location>
</feature>
<accession>A0A0E0K874</accession>
<keyword evidence="5 6" id="KW-0539">Nucleus</keyword>
<evidence type="ECO:0000256" key="2">
    <source>
        <dbReference type="ARBA" id="ARBA00022491"/>
    </source>
</evidence>
<feature type="region of interest" description="Disordered" evidence="7">
    <location>
        <begin position="106"/>
        <end position="157"/>
    </location>
</feature>
<evidence type="ECO:0000256" key="6">
    <source>
        <dbReference type="RuleBase" id="RU367028"/>
    </source>
</evidence>
<dbReference type="GO" id="GO:0045892">
    <property type="term" value="P:negative regulation of DNA-templated transcription"/>
    <property type="evidence" value="ECO:0007669"/>
    <property type="project" value="UniProtKB-UniRule"/>
</dbReference>
<name>A0A0E0K874_ORYPU</name>
<comment type="subcellular location">
    <subcellularLocation>
        <location evidence="1 6">Nucleus</location>
    </subcellularLocation>
</comment>
<feature type="region of interest" description="Disordered" evidence="7">
    <location>
        <begin position="1"/>
        <end position="20"/>
    </location>
</feature>
<dbReference type="Pfam" id="PF04844">
    <property type="entry name" value="Ovate"/>
    <property type="match status" value="1"/>
</dbReference>
<dbReference type="STRING" id="4537.A0A0E0K874"/>
<evidence type="ECO:0000313" key="9">
    <source>
        <dbReference type="EnsemblPlants" id="OPUNC03G01870.1"/>
    </source>
</evidence>
<dbReference type="PANTHER" id="PTHR33057:SF80">
    <property type="entry name" value="TRANSCRIPTION REPRESSOR"/>
    <property type="match status" value="1"/>
</dbReference>
<keyword evidence="10" id="KW-1185">Reference proteome</keyword>
<keyword evidence="3 6" id="KW-0805">Transcription regulation</keyword>
<reference evidence="9" key="2">
    <citation type="submission" date="2018-05" db="EMBL/GenBank/DDBJ databases">
        <title>OpunRS2 (Oryza punctata Reference Sequence Version 2).</title>
        <authorList>
            <person name="Zhang J."/>
            <person name="Kudrna D."/>
            <person name="Lee S."/>
            <person name="Talag J."/>
            <person name="Welchert J."/>
            <person name="Wing R.A."/>
        </authorList>
    </citation>
    <scope>NUCLEOTIDE SEQUENCE [LARGE SCALE GENOMIC DNA]</scope>
</reference>
<feature type="compositionally biased region" description="Basic residues" evidence="7">
    <location>
        <begin position="222"/>
        <end position="236"/>
    </location>
</feature>
<keyword evidence="4 6" id="KW-0804">Transcription</keyword>
<evidence type="ECO:0000256" key="1">
    <source>
        <dbReference type="ARBA" id="ARBA00004123"/>
    </source>
</evidence>
<dbReference type="eggNOG" id="ENOG502S1EV">
    <property type="taxonomic scope" value="Eukaryota"/>
</dbReference>
<dbReference type="Gramene" id="OPUNC03G01870.1">
    <property type="protein sequence ID" value="OPUNC03G01870.1"/>
    <property type="gene ID" value="OPUNC03G01870"/>
</dbReference>